<accession>A0ACD5HDM3</accession>
<gene>
    <name evidence="1" type="ORF">HHS34_010495</name>
</gene>
<sequence length="139" mass="15498">MIGLSAFRILGPVFPAVFGGGSLYLGYVSIVFISGADKHYKTFGAIWSSVSTVWGYIVIDNKLSHFMDFRYSVSQDIISFELWYILAPTILFILFRLMQKPVLKHLAGETLAIILVLNFAFWMGIFSIAIAMAAAFIIS</sequence>
<evidence type="ECO:0000313" key="2">
    <source>
        <dbReference type="Proteomes" id="UP001195965"/>
    </source>
</evidence>
<proteinExistence type="predicted"/>
<evidence type="ECO:0000313" key="1">
    <source>
        <dbReference type="EMBL" id="XRI72869.1"/>
    </source>
</evidence>
<dbReference type="Proteomes" id="UP001195965">
    <property type="component" value="Chromosome"/>
</dbReference>
<protein>
    <submittedName>
        <fullName evidence="1">Uncharacterized protein</fullName>
    </submittedName>
</protein>
<organism evidence="1 2">
    <name type="scientific">Acidithiobacillus montserratensis</name>
    <dbReference type="NCBI Taxonomy" id="2729135"/>
    <lineage>
        <taxon>Bacteria</taxon>
        <taxon>Pseudomonadati</taxon>
        <taxon>Pseudomonadota</taxon>
        <taxon>Acidithiobacillia</taxon>
        <taxon>Acidithiobacillales</taxon>
        <taxon>Acidithiobacillaceae</taxon>
        <taxon>Acidithiobacillus</taxon>
    </lineage>
</organism>
<dbReference type="EMBL" id="CP127526">
    <property type="protein sequence ID" value="XRI72869.1"/>
    <property type="molecule type" value="Genomic_DNA"/>
</dbReference>
<reference evidence="1 2" key="1">
    <citation type="journal article" date="2021" name="ISME J.">
        <title>Genomic evolution of the class Acidithiobacillia: deep-branching Proteobacteria living in extreme acidic conditions.</title>
        <authorList>
            <person name="Moya-Beltran A."/>
            <person name="Beard S."/>
            <person name="Rojas-Villalobos C."/>
            <person name="Issotta F."/>
            <person name="Gallardo Y."/>
            <person name="Ulloa R."/>
            <person name="Giaveno A."/>
            <person name="Degli Esposti M."/>
            <person name="Johnson D.B."/>
            <person name="Quatrini R."/>
        </authorList>
    </citation>
    <scope>NUCLEOTIDE SEQUENCE [LARGE SCALE GENOMIC DNA]</scope>
    <source>
        <strain evidence="1 2">GG1-14</strain>
    </source>
</reference>
<name>A0ACD5HDM3_9PROT</name>
<keyword evidence="2" id="KW-1185">Reference proteome</keyword>